<reference evidence="1 2" key="1">
    <citation type="submission" date="2017-10" db="EMBL/GenBank/DDBJ databases">
        <title>Draft genome of Longibacter Salinarum.</title>
        <authorList>
            <person name="Goh K.M."/>
            <person name="Shamsir M.S."/>
            <person name="Lim S.W."/>
        </authorList>
    </citation>
    <scope>NUCLEOTIDE SEQUENCE [LARGE SCALE GENOMIC DNA]</scope>
    <source>
        <strain evidence="1 2">KCTC 52045</strain>
    </source>
</reference>
<dbReference type="AlphaFoldDB" id="A0A2A8CZ95"/>
<dbReference type="RefSeq" id="WP_098075168.1">
    <property type="nucleotide sequence ID" value="NZ_PDEQ01000003.1"/>
</dbReference>
<dbReference type="Gene3D" id="1.10.10.1150">
    <property type="entry name" value="Coenzyme PQQ synthesis protein D (PqqD)"/>
    <property type="match status" value="1"/>
</dbReference>
<accession>A0A2A8CZ95</accession>
<comment type="caution">
    <text evidence="1">The sequence shown here is derived from an EMBL/GenBank/DDBJ whole genome shotgun (WGS) entry which is preliminary data.</text>
</comment>
<gene>
    <name evidence="1" type="ORF">CRI94_08115</name>
</gene>
<organism evidence="1 2">
    <name type="scientific">Longibacter salinarum</name>
    <dbReference type="NCBI Taxonomy" id="1850348"/>
    <lineage>
        <taxon>Bacteria</taxon>
        <taxon>Pseudomonadati</taxon>
        <taxon>Rhodothermota</taxon>
        <taxon>Rhodothermia</taxon>
        <taxon>Rhodothermales</taxon>
        <taxon>Salisaetaceae</taxon>
        <taxon>Longibacter</taxon>
    </lineage>
</organism>
<dbReference type="Proteomes" id="UP000220102">
    <property type="component" value="Unassembled WGS sequence"/>
</dbReference>
<dbReference type="Pfam" id="PF05402">
    <property type="entry name" value="PqqD"/>
    <property type="match status" value="1"/>
</dbReference>
<sequence>MSSNPMTTQSPNLNTCLKADSQHVSSDLAGEQVILNLDNGVYYSLNEVGSQVWSLLKQPRTLHEVVDDIAGDYPVPRDRIEADVVTLAGDLLEAGLVSVIED</sequence>
<evidence type="ECO:0000313" key="1">
    <source>
        <dbReference type="EMBL" id="PEN14005.1"/>
    </source>
</evidence>
<keyword evidence="2" id="KW-1185">Reference proteome</keyword>
<protein>
    <submittedName>
        <fullName evidence="1">PqqD family protein</fullName>
    </submittedName>
</protein>
<dbReference type="InterPro" id="IPR008792">
    <property type="entry name" value="PQQD"/>
</dbReference>
<proteinExistence type="predicted"/>
<dbReference type="InterPro" id="IPR041881">
    <property type="entry name" value="PqqD_sf"/>
</dbReference>
<name>A0A2A8CZ95_9BACT</name>
<dbReference type="EMBL" id="PDEQ01000003">
    <property type="protein sequence ID" value="PEN14005.1"/>
    <property type="molecule type" value="Genomic_DNA"/>
</dbReference>
<dbReference type="OrthoDB" id="1495225at2"/>
<evidence type="ECO:0000313" key="2">
    <source>
        <dbReference type="Proteomes" id="UP000220102"/>
    </source>
</evidence>